<organism evidence="1 2">
    <name type="scientific">Brassica cretica</name>
    <name type="common">Mustard</name>
    <dbReference type="NCBI Taxonomy" id="69181"/>
    <lineage>
        <taxon>Eukaryota</taxon>
        <taxon>Viridiplantae</taxon>
        <taxon>Streptophyta</taxon>
        <taxon>Embryophyta</taxon>
        <taxon>Tracheophyta</taxon>
        <taxon>Spermatophyta</taxon>
        <taxon>Magnoliopsida</taxon>
        <taxon>eudicotyledons</taxon>
        <taxon>Gunneridae</taxon>
        <taxon>Pentapetalae</taxon>
        <taxon>rosids</taxon>
        <taxon>malvids</taxon>
        <taxon>Brassicales</taxon>
        <taxon>Brassicaceae</taxon>
        <taxon>Brassiceae</taxon>
        <taxon>Brassica</taxon>
    </lineage>
</organism>
<gene>
    <name evidence="1" type="ORF">DY000_02013555</name>
</gene>
<dbReference type="Proteomes" id="UP000266723">
    <property type="component" value="Unassembled WGS sequence"/>
</dbReference>
<reference evidence="1 2" key="1">
    <citation type="journal article" date="2020" name="BMC Genomics">
        <title>Intraspecific diversification of the crop wild relative Brassica cretica Lam. using demographic model selection.</title>
        <authorList>
            <person name="Kioukis A."/>
            <person name="Michalopoulou V.A."/>
            <person name="Briers L."/>
            <person name="Pirintsos S."/>
            <person name="Studholme D.J."/>
            <person name="Pavlidis P."/>
            <person name="Sarris P.F."/>
        </authorList>
    </citation>
    <scope>NUCLEOTIDE SEQUENCE [LARGE SCALE GENOMIC DNA]</scope>
    <source>
        <strain evidence="2">cv. PFS-1207/04</strain>
    </source>
</reference>
<keyword evidence="2" id="KW-1185">Reference proteome</keyword>
<accession>A0ABQ7CNJ6</accession>
<evidence type="ECO:0000313" key="1">
    <source>
        <dbReference type="EMBL" id="KAF3560765.1"/>
    </source>
</evidence>
<name>A0ABQ7CNJ6_BRACR</name>
<sequence length="65" mass="7351">MLHVLMGLLKTGYKDEEGAENAPDRSPSSEWRQMLKICAVMAQPMMPSDRIADGPNIYWFFSDSS</sequence>
<comment type="caution">
    <text evidence="1">The sequence shown here is derived from an EMBL/GenBank/DDBJ whole genome shotgun (WGS) entry which is preliminary data.</text>
</comment>
<proteinExistence type="predicted"/>
<protein>
    <submittedName>
        <fullName evidence="1">Uncharacterized protein</fullName>
    </submittedName>
</protein>
<dbReference type="EMBL" id="QGKV02000759">
    <property type="protein sequence ID" value="KAF3560765.1"/>
    <property type="molecule type" value="Genomic_DNA"/>
</dbReference>
<evidence type="ECO:0000313" key="2">
    <source>
        <dbReference type="Proteomes" id="UP000266723"/>
    </source>
</evidence>